<protein>
    <recommendedName>
        <fullName evidence="3">DUF4876 domain-containing protein</fullName>
    </recommendedName>
</protein>
<organism evidence="1 2">
    <name type="scientific">Pedobacter paludis</name>
    <dbReference type="NCBI Taxonomy" id="2203212"/>
    <lineage>
        <taxon>Bacteria</taxon>
        <taxon>Pseudomonadati</taxon>
        <taxon>Bacteroidota</taxon>
        <taxon>Sphingobacteriia</taxon>
        <taxon>Sphingobacteriales</taxon>
        <taxon>Sphingobacteriaceae</taxon>
        <taxon>Pedobacter</taxon>
    </lineage>
</organism>
<dbReference type="InterPro" id="IPR032627">
    <property type="entry name" value="DUF4876"/>
</dbReference>
<dbReference type="OrthoDB" id="1409865at2"/>
<dbReference type="PROSITE" id="PS51257">
    <property type="entry name" value="PROKAR_LIPOPROTEIN"/>
    <property type="match status" value="1"/>
</dbReference>
<evidence type="ECO:0008006" key="3">
    <source>
        <dbReference type="Google" id="ProtNLM"/>
    </source>
</evidence>
<proteinExistence type="predicted"/>
<dbReference type="Proteomes" id="UP000245391">
    <property type="component" value="Unassembled WGS sequence"/>
</dbReference>
<sequence length="443" mass="48410">MRKLLYTLLFVTSALTACKKFQGDIPEIHPVRYQIVTSYASDNLGKVLPKARIEITITNTKTNLSQKYLTKSDGTFSLDSISPGVYDISASIKISATDYTALTGETVTKEVVFNASEKAKTITIQDNQITALKLISGTTGPWVIKQIYYAGSNTTTGASFRDQFIEIYNNTDSILYADSLYIAEAIGLQNFTATNVYRQSNSQYDWSKSQGMPSDIDANNGYVYTRALLMIPGTGKQYPVKAGESIVLAQTAINHKSPFTGTDGKTITVRDPSLTVDLSGADFEAYYAPFLPKPLASDIDNPSVPNVEVLAYNGTDLILDNPGRMGYVIFKNKGTVDVKKLPQYAFPTTAPPSASSEKYYQIPISFIIDGVETQPNTASARVPKKLGASLDALYTYAPNGAYSSQSVIRKTETTINGRKVLKDTNNSAEDFDFLPLAIPRGFK</sequence>
<comment type="caution">
    <text evidence="1">The sequence shown here is derived from an EMBL/GenBank/DDBJ whole genome shotgun (WGS) entry which is preliminary data.</text>
</comment>
<reference evidence="2" key="1">
    <citation type="submission" date="2018-05" db="EMBL/GenBank/DDBJ databases">
        <title>Pedobacter paludis sp. nov., isolated from wetland soil.</title>
        <authorList>
            <person name="Zhang Y."/>
        </authorList>
    </citation>
    <scope>NUCLEOTIDE SEQUENCE [LARGE SCALE GENOMIC DNA]</scope>
    <source>
        <strain evidence="2">R-8</strain>
    </source>
</reference>
<dbReference type="EMBL" id="QGNY01000006">
    <property type="protein sequence ID" value="PWS30695.1"/>
    <property type="molecule type" value="Genomic_DNA"/>
</dbReference>
<keyword evidence="2" id="KW-1185">Reference proteome</keyword>
<gene>
    <name evidence="1" type="ORF">DF947_17370</name>
</gene>
<evidence type="ECO:0000313" key="1">
    <source>
        <dbReference type="EMBL" id="PWS30695.1"/>
    </source>
</evidence>
<dbReference type="RefSeq" id="WP_109931312.1">
    <property type="nucleotide sequence ID" value="NZ_QGNY01000006.1"/>
</dbReference>
<evidence type="ECO:0000313" key="2">
    <source>
        <dbReference type="Proteomes" id="UP000245391"/>
    </source>
</evidence>
<name>A0A317EVY7_9SPHI</name>
<accession>A0A317EVY7</accession>
<dbReference type="Pfam" id="PF16215">
    <property type="entry name" value="DUF4876"/>
    <property type="match status" value="1"/>
</dbReference>
<dbReference type="AlphaFoldDB" id="A0A317EVY7"/>